<proteinExistence type="predicted"/>
<dbReference type="InterPro" id="IPR029063">
    <property type="entry name" value="SAM-dependent_MTases_sf"/>
</dbReference>
<name>A0A4R6SCR4_LABRH</name>
<dbReference type="Gene3D" id="3.40.50.150">
    <property type="entry name" value="Vaccinia Virus protein VP39"/>
    <property type="match status" value="1"/>
</dbReference>
<keyword evidence="1" id="KW-0808">Transferase</keyword>
<dbReference type="OrthoDB" id="3516042at2"/>
<sequence length="269" mass="29715">MTDTAWPGEGIDPERASAARIYDYILGGGHNFAVDRDMAEQVLDVNPDTRRHVQQNRAFLRRAVLFMMQQGIRQFLDLGSGIPTVGNVHEIAQAADPRCRVVYVDIDPVAVAHSEMLLADNPNAAIIRADVARPDLVLRSPVTRRLLDFARPVGLLALTIGHYLAPAQQPFGIFAAYRDQLAPGSHLAVSHVTNELTGNRADIVAEMMRKAKSNSVFPRNRDEVLRFFDGYQLVEPGLVTTSRWRPELPEERLGDAGADGQYAGVARKP</sequence>
<dbReference type="Pfam" id="PF04672">
    <property type="entry name" value="Methyltransf_19"/>
    <property type="match status" value="1"/>
</dbReference>
<comment type="caution">
    <text evidence="1">The sequence shown here is derived from an EMBL/GenBank/DDBJ whole genome shotgun (WGS) entry which is preliminary data.</text>
</comment>
<dbReference type="EMBL" id="SNXZ01000003">
    <property type="protein sequence ID" value="TDP97393.1"/>
    <property type="molecule type" value="Genomic_DNA"/>
</dbReference>
<dbReference type="SUPFAM" id="SSF53335">
    <property type="entry name" value="S-adenosyl-L-methionine-dependent methyltransferases"/>
    <property type="match status" value="1"/>
</dbReference>
<keyword evidence="2" id="KW-1185">Reference proteome</keyword>
<reference evidence="1 2" key="1">
    <citation type="submission" date="2019-03" db="EMBL/GenBank/DDBJ databases">
        <title>Genomic Encyclopedia of Type Strains, Phase IV (KMG-IV): sequencing the most valuable type-strain genomes for metagenomic binning, comparative biology and taxonomic classification.</title>
        <authorList>
            <person name="Goeker M."/>
        </authorList>
    </citation>
    <scope>NUCLEOTIDE SEQUENCE [LARGE SCALE GENOMIC DNA]</scope>
    <source>
        <strain evidence="1 2">DSM 45361</strain>
    </source>
</reference>
<gene>
    <name evidence="1" type="ORF">EV186_103357</name>
</gene>
<dbReference type="GO" id="GO:0032259">
    <property type="term" value="P:methylation"/>
    <property type="evidence" value="ECO:0007669"/>
    <property type="project" value="UniProtKB-KW"/>
</dbReference>
<dbReference type="GO" id="GO:0008168">
    <property type="term" value="F:methyltransferase activity"/>
    <property type="evidence" value="ECO:0007669"/>
    <property type="project" value="UniProtKB-KW"/>
</dbReference>
<dbReference type="AlphaFoldDB" id="A0A4R6SCR4"/>
<keyword evidence="1" id="KW-0489">Methyltransferase</keyword>
<accession>A0A4R6SCR4</accession>
<dbReference type="RefSeq" id="WP_133850604.1">
    <property type="nucleotide sequence ID" value="NZ_SNXZ01000003.1"/>
</dbReference>
<dbReference type="PIRSF" id="PIRSF017393">
    <property type="entry name" value="MTase_SAV2177"/>
    <property type="match status" value="1"/>
</dbReference>
<dbReference type="Proteomes" id="UP000295444">
    <property type="component" value="Unassembled WGS sequence"/>
</dbReference>
<evidence type="ECO:0000313" key="1">
    <source>
        <dbReference type="EMBL" id="TDP97393.1"/>
    </source>
</evidence>
<organism evidence="1 2">
    <name type="scientific">Labedaea rhizosphaerae</name>
    <dbReference type="NCBI Taxonomy" id="598644"/>
    <lineage>
        <taxon>Bacteria</taxon>
        <taxon>Bacillati</taxon>
        <taxon>Actinomycetota</taxon>
        <taxon>Actinomycetes</taxon>
        <taxon>Pseudonocardiales</taxon>
        <taxon>Pseudonocardiaceae</taxon>
        <taxon>Labedaea</taxon>
    </lineage>
</organism>
<dbReference type="CDD" id="cd02440">
    <property type="entry name" value="AdoMet_MTases"/>
    <property type="match status" value="1"/>
</dbReference>
<protein>
    <submittedName>
        <fullName evidence="1">S-adenosyl methyltransferase</fullName>
    </submittedName>
</protein>
<evidence type="ECO:0000313" key="2">
    <source>
        <dbReference type="Proteomes" id="UP000295444"/>
    </source>
</evidence>
<dbReference type="InterPro" id="IPR006764">
    <property type="entry name" value="SAM_dep_MeTrfase_SAV2177_type"/>
</dbReference>